<feature type="compositionally biased region" description="Basic and acidic residues" evidence="1">
    <location>
        <begin position="1"/>
        <end position="12"/>
    </location>
</feature>
<dbReference type="Proteomes" id="UP000236291">
    <property type="component" value="Unassembled WGS sequence"/>
</dbReference>
<dbReference type="PANTHER" id="PTHR33477:SF2">
    <property type="entry name" value="2-PHOSPHOGLYCERATE KINASE"/>
    <property type="match status" value="1"/>
</dbReference>
<reference evidence="2 3" key="2">
    <citation type="journal article" date="2017" name="Front. Plant Sci.">
        <title>Gene Classification and Mining of Molecular Markers Useful in Red Clover (Trifolium pratense) Breeding.</title>
        <authorList>
            <person name="Istvanek J."/>
            <person name="Dluhosova J."/>
            <person name="Dluhos P."/>
            <person name="Patkova L."/>
            <person name="Nedelnik J."/>
            <person name="Repkova J."/>
        </authorList>
    </citation>
    <scope>NUCLEOTIDE SEQUENCE [LARGE SCALE GENOMIC DNA]</scope>
    <source>
        <strain evidence="3">cv. Tatra</strain>
        <tissue evidence="2">Young leaves</tissue>
    </source>
</reference>
<dbReference type="AlphaFoldDB" id="A0A2K3M668"/>
<name>A0A2K3M668_TRIPR</name>
<accession>A0A2K3M668</accession>
<comment type="caution">
    <text evidence="2">The sequence shown here is derived from an EMBL/GenBank/DDBJ whole genome shotgun (WGS) entry which is preliminary data.</text>
</comment>
<proteinExistence type="predicted"/>
<feature type="region of interest" description="Disordered" evidence="1">
    <location>
        <begin position="1"/>
        <end position="35"/>
    </location>
</feature>
<dbReference type="EMBL" id="ASHM01050806">
    <property type="protein sequence ID" value="PNX86286.1"/>
    <property type="molecule type" value="Genomic_DNA"/>
</dbReference>
<gene>
    <name evidence="2" type="ORF">L195_g042363</name>
</gene>
<sequence>MKKEKDKGKEIDVSSPISAEEEEDTDDKQLPSFPSVRFSSRNASSKYDFVKVKVWLGDNADHYYVLSRFLLSRMLTVTKV</sequence>
<dbReference type="ExpressionAtlas" id="A0A2K3M668">
    <property type="expression patterns" value="baseline"/>
</dbReference>
<protein>
    <submittedName>
        <fullName evidence="2">Uncharacterized protein</fullName>
    </submittedName>
</protein>
<dbReference type="STRING" id="57577.A0A2K3M668"/>
<dbReference type="PANTHER" id="PTHR33477">
    <property type="entry name" value="P-LOOP NTPASE DOMAIN-CONTAINING PROTEIN LPA1 HOMOLOG 1"/>
    <property type="match status" value="1"/>
</dbReference>
<evidence type="ECO:0000256" key="1">
    <source>
        <dbReference type="SAM" id="MobiDB-lite"/>
    </source>
</evidence>
<evidence type="ECO:0000313" key="2">
    <source>
        <dbReference type="EMBL" id="PNX86286.1"/>
    </source>
</evidence>
<organism evidence="2 3">
    <name type="scientific">Trifolium pratense</name>
    <name type="common">Red clover</name>
    <dbReference type="NCBI Taxonomy" id="57577"/>
    <lineage>
        <taxon>Eukaryota</taxon>
        <taxon>Viridiplantae</taxon>
        <taxon>Streptophyta</taxon>
        <taxon>Embryophyta</taxon>
        <taxon>Tracheophyta</taxon>
        <taxon>Spermatophyta</taxon>
        <taxon>Magnoliopsida</taxon>
        <taxon>eudicotyledons</taxon>
        <taxon>Gunneridae</taxon>
        <taxon>Pentapetalae</taxon>
        <taxon>rosids</taxon>
        <taxon>fabids</taxon>
        <taxon>Fabales</taxon>
        <taxon>Fabaceae</taxon>
        <taxon>Papilionoideae</taxon>
        <taxon>50 kb inversion clade</taxon>
        <taxon>NPAAA clade</taxon>
        <taxon>Hologalegina</taxon>
        <taxon>IRL clade</taxon>
        <taxon>Trifolieae</taxon>
        <taxon>Trifolium</taxon>
    </lineage>
</organism>
<reference evidence="2 3" key="1">
    <citation type="journal article" date="2014" name="Am. J. Bot.">
        <title>Genome assembly and annotation for red clover (Trifolium pratense; Fabaceae).</title>
        <authorList>
            <person name="Istvanek J."/>
            <person name="Jaros M."/>
            <person name="Krenek A."/>
            <person name="Repkova J."/>
        </authorList>
    </citation>
    <scope>NUCLEOTIDE SEQUENCE [LARGE SCALE GENOMIC DNA]</scope>
    <source>
        <strain evidence="3">cv. Tatra</strain>
        <tissue evidence="2">Young leaves</tissue>
    </source>
</reference>
<evidence type="ECO:0000313" key="3">
    <source>
        <dbReference type="Proteomes" id="UP000236291"/>
    </source>
</evidence>